<evidence type="ECO:0000256" key="1">
    <source>
        <dbReference type="SAM" id="MobiDB-lite"/>
    </source>
</evidence>
<sequence>MVSPTTVGQGVWLVAGRFCGFCRAWIAGVASAILELTIALGCCCGRGEREMRSAAVEGDRGSVGCCPLAGEEDEEGNEGCRVFTSCAVMVKEKWLSERWEMVALVLRGRLWLRGAGAGAEGKVGRDRRERERSAEGMGRSGDGCWRL</sequence>
<reference evidence="2" key="2">
    <citation type="submission" date="2017-07" db="EMBL/GenBank/DDBJ databases">
        <title>WGS assembly of Populus trichocarpa.</title>
        <authorList>
            <person name="Tuskan G."/>
            <person name="Difazio S."/>
            <person name="Jansson S."/>
            <person name="Bohlmann J."/>
            <person name="Grigoriev I."/>
            <person name="Hellsten U."/>
            <person name="Putnam N."/>
            <person name="Ralph S."/>
            <person name="Rombauts S."/>
            <person name="Salamov A."/>
            <person name="Schein J."/>
            <person name="Sterck L."/>
            <person name="Aerts A."/>
            <person name="Bhalerao R."/>
            <person name="Bhalerao R."/>
            <person name="Blaudez D."/>
            <person name="Boerjan W."/>
            <person name="Brun A."/>
            <person name="Brunner A."/>
            <person name="Busov V."/>
            <person name="Campbell M."/>
            <person name="Carlson J."/>
            <person name="Chalot M."/>
            <person name="Chapman J."/>
            <person name="Chen G."/>
            <person name="Cooper D."/>
            <person name="Coutinho P."/>
            <person name="Couturier J."/>
            <person name="Covert S."/>
            <person name="Cronk Q."/>
            <person name="Cunningham R."/>
            <person name="Davis J."/>
            <person name="Degroeve S."/>
            <person name="Dejardin A."/>
            <person name="Depamphilis C."/>
            <person name="Detter J."/>
            <person name="Dirks B."/>
            <person name="Dubchak I."/>
            <person name="Duplessis S."/>
            <person name="Ehlting J."/>
            <person name="Ellis B."/>
            <person name="Gendler K."/>
            <person name="Goodstein D."/>
            <person name="Gribskov M."/>
            <person name="Grimwood J."/>
            <person name="Groover A."/>
            <person name="Gunter L."/>
            <person name="Hamberger B."/>
            <person name="Heinze B."/>
            <person name="Helariutta Y."/>
            <person name="Henrissat B."/>
            <person name="Holligan D."/>
            <person name="Holt R."/>
            <person name="Huang W."/>
            <person name="Islam-Faridi N."/>
            <person name="Jones S."/>
            <person name="Jones-Rhoades M."/>
            <person name="Jorgensen R."/>
            <person name="Joshi C."/>
            <person name="Kangasjarvi J."/>
            <person name="Karlsson J."/>
            <person name="Kelleher C."/>
            <person name="Kirkpatrick R."/>
            <person name="Kirst M."/>
            <person name="Kohler A."/>
            <person name="Kalluri U."/>
            <person name="Larimer F."/>
            <person name="Leebens-Mack J."/>
            <person name="Leple J."/>
            <person name="Locascio P."/>
            <person name="Lou Y."/>
            <person name="Lucas S."/>
            <person name="Martin F."/>
            <person name="Montanini B."/>
            <person name="Napoli C."/>
            <person name="Nelson D."/>
            <person name="Nelson C."/>
            <person name="Nieminen K."/>
            <person name="Nilsson O."/>
            <person name="Pereda V."/>
            <person name="Peter G."/>
            <person name="Philippe R."/>
            <person name="Pilate G."/>
            <person name="Poliakov A."/>
            <person name="Razumovskaya J."/>
            <person name="Richardson P."/>
            <person name="Rinaldi C."/>
            <person name="Ritland K."/>
            <person name="Rouze P."/>
            <person name="Ryaboy D."/>
            <person name="Schmutz J."/>
            <person name="Schrader J."/>
            <person name="Segerman B."/>
            <person name="Shin H."/>
            <person name="Siddiqui A."/>
            <person name="Sterky F."/>
            <person name="Terry A."/>
            <person name="Tsai C."/>
            <person name="Uberbacher E."/>
            <person name="Unneberg P."/>
            <person name="Vahala J."/>
            <person name="Wall K."/>
            <person name="Wessler S."/>
            <person name="Yang G."/>
            <person name="Yin T."/>
            <person name="Douglas C."/>
            <person name="Marra M."/>
            <person name="Sandberg G."/>
            <person name="Van De Peer Y."/>
            <person name="Rokhsar D."/>
        </authorList>
    </citation>
    <scope>NUCLEOTIDE SEQUENCE</scope>
    <source>
        <strain evidence="2">Nisqually-1</strain>
    </source>
</reference>
<reference evidence="2" key="1">
    <citation type="journal article" date="2006" name="Science">
        <title>The genome of black cottonwood, Populus trichocarpa (Torr. &amp; Gray).</title>
        <authorList>
            <person name="Tuskan G.A."/>
            <person name="Difazio S."/>
            <person name="Jansson S."/>
            <person name="Bohlmann J."/>
            <person name="Grigoriev I."/>
            <person name="Hellsten U."/>
            <person name="Putnam N."/>
            <person name="Ralph S."/>
            <person name="Rombauts S."/>
            <person name="Salamov A."/>
            <person name="Schein J."/>
            <person name="Sterck L."/>
            <person name="Aerts A."/>
            <person name="Bhalerao R.R."/>
            <person name="Bhalerao R.P."/>
            <person name="Blaudez D."/>
            <person name="Boerjan W."/>
            <person name="Brun A."/>
            <person name="Brunner A."/>
            <person name="Busov V."/>
            <person name="Campbell M."/>
            <person name="Carlson J."/>
            <person name="Chalot M."/>
            <person name="Chapman J."/>
            <person name="Chen G.L."/>
            <person name="Cooper D."/>
            <person name="Coutinho P.M."/>
            <person name="Couturier J."/>
            <person name="Covert S."/>
            <person name="Cronk Q."/>
            <person name="Cunningham R."/>
            <person name="Davis J."/>
            <person name="Degroeve S."/>
            <person name="Dejardin A."/>
            <person name="Depamphilis C."/>
            <person name="Detter J."/>
            <person name="Dirks B."/>
            <person name="Dubchak I."/>
            <person name="Duplessis S."/>
            <person name="Ehlting J."/>
            <person name="Ellis B."/>
            <person name="Gendler K."/>
            <person name="Goodstein D."/>
            <person name="Gribskov M."/>
            <person name="Grimwood J."/>
            <person name="Groover A."/>
            <person name="Gunter L."/>
            <person name="Hamberger B."/>
            <person name="Heinze B."/>
            <person name="Helariutta Y."/>
            <person name="Henrissat B."/>
            <person name="Holligan D."/>
            <person name="Holt R."/>
            <person name="Huang W."/>
            <person name="Islam-Faridi N."/>
            <person name="Jones S."/>
            <person name="Jones-Rhoades M."/>
            <person name="Jorgensen R."/>
            <person name="Joshi C."/>
            <person name="Kangasjarvi J."/>
            <person name="Karlsson J."/>
            <person name="Kelleher C."/>
            <person name="Kirkpatrick R."/>
            <person name="Kirst M."/>
            <person name="Kohler A."/>
            <person name="Kalluri U."/>
            <person name="Larimer F."/>
            <person name="Leebens-Mack J."/>
            <person name="Leple J.C."/>
            <person name="Locascio P."/>
            <person name="Lou Y."/>
            <person name="Lucas S."/>
            <person name="Martin F."/>
            <person name="Montanini B."/>
            <person name="Napoli C."/>
            <person name="Nelson D.R."/>
            <person name="Nelson C."/>
            <person name="Nieminen K."/>
            <person name="Nilsson O."/>
            <person name="Pereda V."/>
            <person name="Peter G."/>
            <person name="Philippe R."/>
            <person name="Pilate G."/>
            <person name="Poliakov A."/>
            <person name="Razumovskaya J."/>
            <person name="Richardson P."/>
            <person name="Rinaldi C."/>
            <person name="Ritland K."/>
            <person name="Rouze P."/>
            <person name="Ryaboy D."/>
            <person name="Schmutz J."/>
            <person name="Schrader J."/>
            <person name="Segerman B."/>
            <person name="Shin H."/>
            <person name="Siddiqui A."/>
            <person name="Sterky F."/>
            <person name="Terry A."/>
            <person name="Tsai C.J."/>
            <person name="Uberbacher E."/>
            <person name="Unneberg P."/>
            <person name="Vahala J."/>
            <person name="Wall K."/>
            <person name="Wessler S."/>
            <person name="Yang G."/>
            <person name="Yin T."/>
            <person name="Douglas C."/>
            <person name="Marra M."/>
            <person name="Sandberg G."/>
            <person name="Van de Peer Y."/>
            <person name="Rokhsar D."/>
        </authorList>
    </citation>
    <scope>NUCLEOTIDE SEQUENCE [LARGE SCALE GENOMIC DNA]</scope>
    <source>
        <strain evidence="2">Nisqually-1</strain>
    </source>
</reference>
<accession>A0A2K1R836</accession>
<feature type="compositionally biased region" description="Basic and acidic residues" evidence="1">
    <location>
        <begin position="123"/>
        <end position="134"/>
    </location>
</feature>
<gene>
    <name evidence="2" type="ORF">POPTR_T062300</name>
</gene>
<proteinExistence type="predicted"/>
<dbReference type="InParanoid" id="A0A2K1R836"/>
<feature type="region of interest" description="Disordered" evidence="1">
    <location>
        <begin position="123"/>
        <end position="147"/>
    </location>
</feature>
<organism evidence="2">
    <name type="scientific">Populus trichocarpa</name>
    <name type="common">Western balsam poplar</name>
    <name type="synonym">Populus balsamifera subsp. trichocarpa</name>
    <dbReference type="NCBI Taxonomy" id="3694"/>
    <lineage>
        <taxon>Eukaryota</taxon>
        <taxon>Viridiplantae</taxon>
        <taxon>Streptophyta</taxon>
        <taxon>Embryophyta</taxon>
        <taxon>Tracheophyta</taxon>
        <taxon>Spermatophyta</taxon>
        <taxon>Magnoliopsida</taxon>
        <taxon>eudicotyledons</taxon>
        <taxon>Gunneridae</taxon>
        <taxon>Pentapetalae</taxon>
        <taxon>rosids</taxon>
        <taxon>fabids</taxon>
        <taxon>Malpighiales</taxon>
        <taxon>Salicaceae</taxon>
        <taxon>Saliceae</taxon>
        <taxon>Populus</taxon>
    </lineage>
</organism>
<evidence type="ECO:0000313" key="2">
    <source>
        <dbReference type="EMBL" id="PNS23450.1"/>
    </source>
</evidence>
<name>A0A2K1R836_POPTR</name>
<protein>
    <submittedName>
        <fullName evidence="2">Uncharacterized protein</fullName>
    </submittedName>
</protein>
<dbReference type="AlphaFoldDB" id="A0A2K1R836"/>
<dbReference type="EMBL" id="KZ623373">
    <property type="protein sequence ID" value="PNS23450.1"/>
    <property type="molecule type" value="Genomic_DNA"/>
</dbReference>